<dbReference type="InterPro" id="IPR052905">
    <property type="entry name" value="LD-transpeptidase_YkuD-like"/>
</dbReference>
<dbReference type="Pfam" id="PF20142">
    <property type="entry name" value="Scaffold"/>
    <property type="match status" value="1"/>
</dbReference>
<evidence type="ECO:0000256" key="4">
    <source>
        <dbReference type="ARBA" id="ARBA00022960"/>
    </source>
</evidence>
<dbReference type="EMBL" id="LN907867">
    <property type="protein sequence ID" value="CUU43836.1"/>
    <property type="molecule type" value="Genomic_DNA"/>
</dbReference>
<dbReference type="KEGG" id="bvr:BVIR_97"/>
<feature type="active site" description="Proton donor/acceptor" evidence="7">
    <location>
        <position position="550"/>
    </location>
</feature>
<organism evidence="12 13">
    <name type="scientific">Blastochloris viridis</name>
    <name type="common">Rhodopseudomonas viridis</name>
    <dbReference type="NCBI Taxonomy" id="1079"/>
    <lineage>
        <taxon>Bacteria</taxon>
        <taxon>Pseudomonadati</taxon>
        <taxon>Pseudomonadota</taxon>
        <taxon>Alphaproteobacteria</taxon>
        <taxon>Hyphomicrobiales</taxon>
        <taxon>Blastochloridaceae</taxon>
        <taxon>Blastochloris</taxon>
    </lineage>
</organism>
<feature type="compositionally biased region" description="Pro residues" evidence="8">
    <location>
        <begin position="673"/>
        <end position="682"/>
    </location>
</feature>
<dbReference type="Gene3D" id="1.10.101.10">
    <property type="entry name" value="PGBD-like superfamily/PGBD"/>
    <property type="match status" value="1"/>
</dbReference>
<evidence type="ECO:0000256" key="9">
    <source>
        <dbReference type="SAM" id="SignalP"/>
    </source>
</evidence>
<protein>
    <submittedName>
        <fullName evidence="12">Murein L,D-transpeptidase</fullName>
    </submittedName>
</protein>
<evidence type="ECO:0000259" key="10">
    <source>
        <dbReference type="PROSITE" id="PS52029"/>
    </source>
</evidence>
<dbReference type="InterPro" id="IPR002477">
    <property type="entry name" value="Peptidoglycan-bd-like"/>
</dbReference>
<dbReference type="Proteomes" id="UP000065734">
    <property type="component" value="Chromosome I"/>
</dbReference>
<keyword evidence="3" id="KW-0808">Transferase</keyword>
<gene>
    <name evidence="11" type="ORF">BV133_1242</name>
    <name evidence="12" type="ORF">BVIRIDIS_28630</name>
</gene>
<dbReference type="InterPro" id="IPR038063">
    <property type="entry name" value="Transpep_catalytic_dom"/>
</dbReference>
<dbReference type="PATRIC" id="fig|1079.6.peg.103"/>
<evidence type="ECO:0000313" key="12">
    <source>
        <dbReference type="EMBL" id="CUU43836.1"/>
    </source>
</evidence>
<dbReference type="InterPro" id="IPR036365">
    <property type="entry name" value="PGBD-like_sf"/>
</dbReference>
<comment type="similarity">
    <text evidence="2">Belongs to the YkuD family.</text>
</comment>
<dbReference type="PANTHER" id="PTHR41533">
    <property type="entry name" value="L,D-TRANSPEPTIDASE HI_1667-RELATED"/>
    <property type="match status" value="1"/>
</dbReference>
<evidence type="ECO:0000256" key="3">
    <source>
        <dbReference type="ARBA" id="ARBA00022679"/>
    </source>
</evidence>
<dbReference type="GO" id="GO:0016740">
    <property type="term" value="F:transferase activity"/>
    <property type="evidence" value="ECO:0007669"/>
    <property type="project" value="UniProtKB-KW"/>
</dbReference>
<dbReference type="STRING" id="1079.BVIR_97"/>
<feature type="domain" description="L,D-TPase catalytic" evidence="10">
    <location>
        <begin position="423"/>
        <end position="600"/>
    </location>
</feature>
<feature type="compositionally biased region" description="Pro residues" evidence="8">
    <location>
        <begin position="102"/>
        <end position="112"/>
    </location>
</feature>
<proteinExistence type="inferred from homology"/>
<evidence type="ECO:0000256" key="5">
    <source>
        <dbReference type="ARBA" id="ARBA00022984"/>
    </source>
</evidence>
<keyword evidence="9" id="KW-0732">Signal</keyword>
<dbReference type="GO" id="GO:0009252">
    <property type="term" value="P:peptidoglycan biosynthetic process"/>
    <property type="evidence" value="ECO:0007669"/>
    <property type="project" value="UniProtKB-UniPathway"/>
</dbReference>
<feature type="signal peptide" evidence="9">
    <location>
        <begin position="1"/>
        <end position="28"/>
    </location>
</feature>
<evidence type="ECO:0000256" key="1">
    <source>
        <dbReference type="ARBA" id="ARBA00004752"/>
    </source>
</evidence>
<keyword evidence="5 7" id="KW-0573">Peptidoglycan synthesis</keyword>
<feature type="active site" description="Nucleophile" evidence="7">
    <location>
        <position position="569"/>
    </location>
</feature>
<dbReference type="InterPro" id="IPR036366">
    <property type="entry name" value="PGBDSf"/>
</dbReference>
<dbReference type="Pfam" id="PF03734">
    <property type="entry name" value="YkuD"/>
    <property type="match status" value="1"/>
</dbReference>
<dbReference type="InterPro" id="IPR005490">
    <property type="entry name" value="LD_TPept_cat_dom"/>
</dbReference>
<dbReference type="GO" id="GO:0071555">
    <property type="term" value="P:cell wall organization"/>
    <property type="evidence" value="ECO:0007669"/>
    <property type="project" value="UniProtKB-UniRule"/>
</dbReference>
<sequence length="696" mass="74571">MRSGSARFFTGVAIAALLAGLLTAEARATPDTAPEPPVHAAPADADGPLFDEPEDPVAVDEVAEPDGEPPAAEAAAPAEPAAAPPPAEAAAPPPSIDALVPVPEPANVPPPGLKDIAPPVETAAPPAQPAAETATPAAAPVAQPPRPAEVVVRPTVDAAVGEALRAALTDRTAQGEDKKLREALLPVYEARGFKPLWLEQGAISPRADKVRATLADAAAEGLTPADYALPAAPEPTDAAALAATELKTSIAAVTYARHAMSGRFDPARVHPLVTPRRTIPKPDEVLAALAAAADPGAALAAYNPPHAGYRALKTILAEMRLATAPDEPARIPAGPLLRPGGRDPRVPALRARLGVAGDASATTYDPELVEAVKAFQDTHDLSPDGVVGSQTLAALHGDRTATVNDIIANMERWRWLPRELGRTHIMVNIPEFTVRIWQDGRMIHRTRVVTGKPATPTPVFSENMDYVVINPAWNVPPSIVRNEMLPLLASDPDAITRQGLEVVVNGRVVDPYEVYGVDPNRISFRQPPGERNALGRIKFMFPNQHYVYLHDTPSRSLFQRDVRAFSHGCIRVHEPLKFGEVVFDLGMPGESWPPSRIESMFGREEHIIKFRERFPVHVVYFTAMVDETGALVVRDDVYRHNAQVKALLGLEGTVRPFVRPSSPKPVSLTQPPELRPVGPPPTFLEELFGLRPPRRG</sequence>
<feature type="region of interest" description="Disordered" evidence="8">
    <location>
        <begin position="660"/>
        <end position="696"/>
    </location>
</feature>
<accession>A0A0H5B9E8</accession>
<feature type="compositionally biased region" description="Low complexity" evidence="8">
    <location>
        <begin position="117"/>
        <end position="141"/>
    </location>
</feature>
<name>A0A0H5B9E8_BLAVI</name>
<dbReference type="RefSeq" id="WP_055035967.1">
    <property type="nucleotide sequence ID" value="NZ_AP014854.2"/>
</dbReference>
<dbReference type="CDD" id="cd16913">
    <property type="entry name" value="YkuD_like"/>
    <property type="match status" value="1"/>
</dbReference>
<reference evidence="12" key="2">
    <citation type="submission" date="2015-11" db="EMBL/GenBank/DDBJ databases">
        <authorList>
            <person name="Zhang Y."/>
            <person name="Guo Z."/>
        </authorList>
    </citation>
    <scope>NUCLEOTIDE SEQUENCE</scope>
    <source>
        <strain evidence="12">1</strain>
    </source>
</reference>
<keyword evidence="6 7" id="KW-0961">Cell wall biogenesis/degradation</keyword>
<dbReference type="EMBL" id="AP014854">
    <property type="protein sequence ID" value="BAR98835.1"/>
    <property type="molecule type" value="Genomic_DNA"/>
</dbReference>
<dbReference type="SUPFAM" id="SSF141523">
    <property type="entry name" value="L,D-transpeptidase catalytic domain-like"/>
    <property type="match status" value="1"/>
</dbReference>
<feature type="chain" id="PRO_5014229052" evidence="9">
    <location>
        <begin position="29"/>
        <end position="696"/>
    </location>
</feature>
<evidence type="ECO:0000313" key="13">
    <source>
        <dbReference type="Proteomes" id="UP000065734"/>
    </source>
</evidence>
<evidence type="ECO:0000256" key="7">
    <source>
        <dbReference type="PROSITE-ProRule" id="PRU01373"/>
    </source>
</evidence>
<feature type="compositionally biased region" description="Low complexity" evidence="8">
    <location>
        <begin position="69"/>
        <end position="81"/>
    </location>
</feature>
<dbReference type="SUPFAM" id="SSF47090">
    <property type="entry name" value="PGBD-like"/>
    <property type="match status" value="1"/>
</dbReference>
<reference evidence="13" key="3">
    <citation type="journal article" date="2016" name="Genome Announc.">
        <title>Revised genome sequence of the purple photosynthetic bacterium Blastochloris viridis.</title>
        <authorList>
            <person name="Liu L.N."/>
            <person name="Faulkner M."/>
            <person name="Liu X."/>
            <person name="Huang F."/>
            <person name="Darby A.C."/>
            <person name="Hall N."/>
        </authorList>
    </citation>
    <scope>NUCLEOTIDE SEQUENCE [LARGE SCALE GENOMIC DNA]</scope>
    <source>
        <strain evidence="13">ATCC 19567 / DSM 133 / F</strain>
    </source>
</reference>
<dbReference type="AlphaFoldDB" id="A0A0H5B9E8"/>
<feature type="compositionally biased region" description="Pro residues" evidence="8">
    <location>
        <begin position="82"/>
        <end position="95"/>
    </location>
</feature>
<comment type="pathway">
    <text evidence="1 7">Cell wall biogenesis; peptidoglycan biosynthesis.</text>
</comment>
<feature type="region of interest" description="Disordered" evidence="8">
    <location>
        <begin position="28"/>
        <end position="146"/>
    </location>
</feature>
<dbReference type="UniPathway" id="UPA00219"/>
<keyword evidence="4 7" id="KW-0133">Cell shape</keyword>
<dbReference type="GO" id="GO:0008360">
    <property type="term" value="P:regulation of cell shape"/>
    <property type="evidence" value="ECO:0007669"/>
    <property type="project" value="UniProtKB-UniRule"/>
</dbReference>
<dbReference type="InterPro" id="IPR045380">
    <property type="entry name" value="LD_TPept_scaffold_dom"/>
</dbReference>
<evidence type="ECO:0000256" key="2">
    <source>
        <dbReference type="ARBA" id="ARBA00005992"/>
    </source>
</evidence>
<keyword evidence="13" id="KW-1185">Reference proteome</keyword>
<dbReference type="Pfam" id="PF01471">
    <property type="entry name" value="PG_binding_1"/>
    <property type="match status" value="1"/>
</dbReference>
<reference evidence="11" key="1">
    <citation type="journal article" date="2015" name="Genome Announc.">
        <title>Complete Genome Sequence of the Bacteriochlorophyll b-Producing Photosynthetic Bacterium Blastochloris viridis.</title>
        <authorList>
            <person name="Tsukatani Y."/>
            <person name="Hirose Y."/>
            <person name="Harada J."/>
            <person name="Misawa N."/>
            <person name="Mori K."/>
            <person name="Inoue K."/>
            <person name="Tamiaki H."/>
        </authorList>
    </citation>
    <scope>NUCLEOTIDE SEQUENCE [LARGE SCALE GENOMIC DNA]</scope>
    <source>
        <strain evidence="11">DSM 133</strain>
    </source>
</reference>
<feature type="compositionally biased region" description="Acidic residues" evidence="8">
    <location>
        <begin position="49"/>
        <end position="67"/>
    </location>
</feature>
<dbReference type="Gene3D" id="2.40.440.10">
    <property type="entry name" value="L,D-transpeptidase catalytic domain-like"/>
    <property type="match status" value="1"/>
</dbReference>
<dbReference type="PANTHER" id="PTHR41533:SF2">
    <property type="entry name" value="BLR7131 PROTEIN"/>
    <property type="match status" value="1"/>
</dbReference>
<evidence type="ECO:0000256" key="8">
    <source>
        <dbReference type="SAM" id="MobiDB-lite"/>
    </source>
</evidence>
<dbReference type="GO" id="GO:0004180">
    <property type="term" value="F:carboxypeptidase activity"/>
    <property type="evidence" value="ECO:0007669"/>
    <property type="project" value="UniProtKB-ARBA"/>
</dbReference>
<dbReference type="PROSITE" id="PS52029">
    <property type="entry name" value="LD_TPASE"/>
    <property type="match status" value="1"/>
</dbReference>
<evidence type="ECO:0000256" key="6">
    <source>
        <dbReference type="ARBA" id="ARBA00023316"/>
    </source>
</evidence>
<evidence type="ECO:0000313" key="11">
    <source>
        <dbReference type="EMBL" id="BAR98835.1"/>
    </source>
</evidence>